<dbReference type="InterPro" id="IPR036237">
    <property type="entry name" value="Xyl_isomerase-like_sf"/>
</dbReference>
<accession>A0A3G1KY84</accession>
<evidence type="ECO:0008006" key="3">
    <source>
        <dbReference type="Google" id="ProtNLM"/>
    </source>
</evidence>
<keyword evidence="2" id="KW-1185">Reference proteome</keyword>
<dbReference type="KEGG" id="fwa:DCMF_24180"/>
<reference evidence="1 2" key="1">
    <citation type="submission" date="2016-10" db="EMBL/GenBank/DDBJ databases">
        <title>Complete Genome Sequence of Peptococcaceae strain DCMF.</title>
        <authorList>
            <person name="Edwards R.J."/>
            <person name="Holland S.I."/>
            <person name="Deshpande N.P."/>
            <person name="Wong Y.K."/>
            <person name="Ertan H."/>
            <person name="Manefield M."/>
            <person name="Russell T.L."/>
            <person name="Lee M.J."/>
        </authorList>
    </citation>
    <scope>NUCLEOTIDE SEQUENCE [LARGE SCALE GENOMIC DNA]</scope>
    <source>
        <strain evidence="1 2">DCMF</strain>
    </source>
</reference>
<dbReference type="EMBL" id="CP017634">
    <property type="protein sequence ID" value="ATW27438.1"/>
    <property type="molecule type" value="Genomic_DNA"/>
</dbReference>
<organism evidence="1 2">
    <name type="scientific">Formimonas warabiya</name>
    <dbReference type="NCBI Taxonomy" id="1761012"/>
    <lineage>
        <taxon>Bacteria</taxon>
        <taxon>Bacillati</taxon>
        <taxon>Bacillota</taxon>
        <taxon>Clostridia</taxon>
        <taxon>Eubacteriales</taxon>
        <taxon>Peptococcaceae</taxon>
        <taxon>Candidatus Formimonas</taxon>
    </lineage>
</organism>
<dbReference type="AlphaFoldDB" id="A0A3G1KY84"/>
<name>A0A3G1KY84_FORW1</name>
<gene>
    <name evidence="1" type="ORF">DCMF_24180</name>
</gene>
<sequence>MQQVAVSTASFCLWDIGPAGKLTICKELGCDRVEVAFSSVKMLKDFVSFPSPLIQLAEFKHITIHMPWCGVSYGNNATSRKIMDYVQLINEKLQVEAFVIHFDTISDFDWVEKRDFPVYLENALRNGSWPLFQHVLKNYPFDCVLDINRATRFGDYLDQIIEEHRDDIKEIHVSGFINDLGRIPIRESNQEPLLDRVKEINVPFVIEGLFSPGDLEAIRKEIRLIQDKTCCLEL</sequence>
<dbReference type="OrthoDB" id="1806293at2"/>
<dbReference type="RefSeq" id="WP_148136795.1">
    <property type="nucleotide sequence ID" value="NZ_CP017634.1"/>
</dbReference>
<dbReference type="SUPFAM" id="SSF51658">
    <property type="entry name" value="Xylose isomerase-like"/>
    <property type="match status" value="1"/>
</dbReference>
<dbReference type="Proteomes" id="UP000323521">
    <property type="component" value="Chromosome"/>
</dbReference>
<proteinExistence type="predicted"/>
<evidence type="ECO:0000313" key="1">
    <source>
        <dbReference type="EMBL" id="ATW27438.1"/>
    </source>
</evidence>
<protein>
    <recommendedName>
        <fullName evidence="3">Xylose isomerase-like TIM barrel domain-containing protein</fullName>
    </recommendedName>
</protein>
<evidence type="ECO:0000313" key="2">
    <source>
        <dbReference type="Proteomes" id="UP000323521"/>
    </source>
</evidence>